<feature type="binding site" evidence="6">
    <location>
        <position position="321"/>
    </location>
    <ligand>
        <name>D-dopa</name>
        <dbReference type="ChEBI" id="CHEBI:149689"/>
    </ligand>
</feature>
<dbReference type="RefSeq" id="XP_041557744.1">
    <property type="nucleotide sequence ID" value="XM_041705238.1"/>
</dbReference>
<keyword evidence="3" id="KW-0285">Flavoprotein</keyword>
<dbReference type="SUPFAM" id="SSF54373">
    <property type="entry name" value="FAD-linked reductases, C-terminal domain"/>
    <property type="match status" value="1"/>
</dbReference>
<name>A0A7R7XQ20_9EURO</name>
<dbReference type="GO" id="GO:0005737">
    <property type="term" value="C:cytoplasm"/>
    <property type="evidence" value="ECO:0007669"/>
    <property type="project" value="TreeGrafter"/>
</dbReference>
<evidence type="ECO:0000256" key="5">
    <source>
        <dbReference type="ARBA" id="ARBA00023002"/>
    </source>
</evidence>
<feature type="binding site" evidence="6">
    <location>
        <position position="190"/>
    </location>
    <ligand>
        <name>FAD</name>
        <dbReference type="ChEBI" id="CHEBI:57692"/>
    </ligand>
</feature>
<dbReference type="Proteomes" id="UP000654913">
    <property type="component" value="Chromosome 5"/>
</dbReference>
<dbReference type="PANTHER" id="PTHR11530:SF11">
    <property type="entry name" value="D-ASPARTATE OXIDASE"/>
    <property type="match status" value="1"/>
</dbReference>
<accession>A0A7R7XQ20</accession>
<dbReference type="SUPFAM" id="SSF51971">
    <property type="entry name" value="Nucleotide-binding domain"/>
    <property type="match status" value="1"/>
</dbReference>
<evidence type="ECO:0000313" key="10">
    <source>
        <dbReference type="Proteomes" id="UP000654913"/>
    </source>
</evidence>
<dbReference type="GO" id="GO:0003884">
    <property type="term" value="F:D-amino-acid oxidase activity"/>
    <property type="evidence" value="ECO:0007669"/>
    <property type="project" value="InterPro"/>
</dbReference>
<reference evidence="9" key="1">
    <citation type="submission" date="2021-01" db="EMBL/GenBank/DDBJ databases">
        <authorList>
            <consortium name="Aspergillus puulaauensis MK2 genome sequencing consortium"/>
            <person name="Kazuki M."/>
            <person name="Futagami T."/>
        </authorList>
    </citation>
    <scope>NUCLEOTIDE SEQUENCE</scope>
    <source>
        <strain evidence="9">MK2</strain>
    </source>
</reference>
<keyword evidence="10" id="KW-1185">Reference proteome</keyword>
<proteinExistence type="inferred from homology"/>
<evidence type="ECO:0000256" key="7">
    <source>
        <dbReference type="SAM" id="Phobius"/>
    </source>
</evidence>
<feature type="transmembrane region" description="Helical" evidence="7">
    <location>
        <begin position="15"/>
        <end position="35"/>
    </location>
</feature>
<dbReference type="InterPro" id="IPR023209">
    <property type="entry name" value="DAO"/>
</dbReference>
<protein>
    <recommendedName>
        <fullName evidence="8">FAD dependent oxidoreductase domain-containing protein</fullName>
    </recommendedName>
</protein>
<evidence type="ECO:0000256" key="6">
    <source>
        <dbReference type="PIRSR" id="PIRSR000189-1"/>
    </source>
</evidence>
<feature type="domain" description="FAD dependent oxidoreductase" evidence="8">
    <location>
        <begin position="18"/>
        <end position="336"/>
    </location>
</feature>
<dbReference type="GO" id="GO:0019478">
    <property type="term" value="P:D-amino acid catabolic process"/>
    <property type="evidence" value="ECO:0007669"/>
    <property type="project" value="TreeGrafter"/>
</dbReference>
<keyword evidence="5" id="KW-0560">Oxidoreductase</keyword>
<dbReference type="Gene3D" id="3.40.50.720">
    <property type="entry name" value="NAD(P)-binding Rossmann-like Domain"/>
    <property type="match status" value="1"/>
</dbReference>
<keyword evidence="7" id="KW-0812">Transmembrane</keyword>
<dbReference type="PANTHER" id="PTHR11530">
    <property type="entry name" value="D-AMINO ACID OXIDASE"/>
    <property type="match status" value="1"/>
</dbReference>
<comment type="similarity">
    <text evidence="2">Belongs to the DAMOX/DASOX family.</text>
</comment>
<keyword evidence="7" id="KW-0472">Membrane</keyword>
<evidence type="ECO:0000256" key="2">
    <source>
        <dbReference type="ARBA" id="ARBA00006730"/>
    </source>
</evidence>
<comment type="cofactor">
    <cofactor evidence="1 6">
        <name>FAD</name>
        <dbReference type="ChEBI" id="CHEBI:57692"/>
    </cofactor>
</comment>
<keyword evidence="4 6" id="KW-0274">FAD</keyword>
<feature type="binding site" evidence="6">
    <location>
        <position position="294"/>
    </location>
    <ligand>
        <name>D-dopa</name>
        <dbReference type="ChEBI" id="CHEBI:149689"/>
    </ligand>
</feature>
<organism evidence="9 10">
    <name type="scientific">Aspergillus puulaauensis</name>
    <dbReference type="NCBI Taxonomy" id="1220207"/>
    <lineage>
        <taxon>Eukaryota</taxon>
        <taxon>Fungi</taxon>
        <taxon>Dikarya</taxon>
        <taxon>Ascomycota</taxon>
        <taxon>Pezizomycotina</taxon>
        <taxon>Eurotiomycetes</taxon>
        <taxon>Eurotiomycetidae</taxon>
        <taxon>Eurotiales</taxon>
        <taxon>Aspergillaceae</taxon>
        <taxon>Aspergillus</taxon>
    </lineage>
</organism>
<dbReference type="GO" id="GO:0071949">
    <property type="term" value="F:FAD binding"/>
    <property type="evidence" value="ECO:0007669"/>
    <property type="project" value="InterPro"/>
</dbReference>
<dbReference type="PIRSF" id="PIRSF000189">
    <property type="entry name" value="D-aa_oxidase"/>
    <property type="match status" value="1"/>
</dbReference>
<evidence type="ECO:0000313" key="9">
    <source>
        <dbReference type="EMBL" id="BCS25550.1"/>
    </source>
</evidence>
<dbReference type="InterPro" id="IPR006181">
    <property type="entry name" value="D-amino_acid_oxidase_CS"/>
</dbReference>
<dbReference type="KEGG" id="apuu:APUU_50261A"/>
<dbReference type="GeneID" id="64975555"/>
<keyword evidence="7" id="KW-1133">Transmembrane helix</keyword>
<evidence type="ECO:0000256" key="3">
    <source>
        <dbReference type="ARBA" id="ARBA00022630"/>
    </source>
</evidence>
<evidence type="ECO:0000259" key="8">
    <source>
        <dbReference type="Pfam" id="PF01266"/>
    </source>
</evidence>
<dbReference type="PROSITE" id="PS00677">
    <property type="entry name" value="DAO"/>
    <property type="match status" value="1"/>
</dbReference>
<sequence length="350" mass="39037">MSGPPYMPWFNQGKMAQITIVGAGIVGMATASMLSHHHKVTVVARNLPGDKPSIEWASPWAGVSFIAGGCSSPAEAKMQLDAFAELWRWSDVYPESSIKKIPIEDFHDDKTEEDIWWKDYMPEFRFLPPESLPKGAKLGTAYKSLILNPDIFLPWLRQRLEGTGVQFKRMTLTSLSEARSLGHDVLINATGFGSLTLNDVRDQSVELIRGQTMLVKSNYDKLFMRDTGDTYTYVIPRLDGTAVLGGTRHKGSVDPNPDLDLCQDIVNRVNKNLPSHFSNNLQDYQIVRHNVGIRPSRVNGIRVEREVKDGQKIVHAYGVAGGGYIFSFGIARAARDLVEGYLFPHHPAKL</sequence>
<evidence type="ECO:0000256" key="4">
    <source>
        <dbReference type="ARBA" id="ARBA00022827"/>
    </source>
</evidence>
<dbReference type="AlphaFoldDB" id="A0A7R7XQ20"/>
<dbReference type="EMBL" id="AP024447">
    <property type="protein sequence ID" value="BCS25550.1"/>
    <property type="molecule type" value="Genomic_DNA"/>
</dbReference>
<reference evidence="9" key="2">
    <citation type="submission" date="2021-02" db="EMBL/GenBank/DDBJ databases">
        <title>Aspergillus puulaauensis MK2 genome sequence.</title>
        <authorList>
            <person name="Futagami T."/>
            <person name="Mori K."/>
            <person name="Kadooka C."/>
            <person name="Tanaka T."/>
        </authorList>
    </citation>
    <scope>NUCLEOTIDE SEQUENCE</scope>
    <source>
        <strain evidence="9">MK2</strain>
    </source>
</reference>
<dbReference type="Gene3D" id="3.30.9.10">
    <property type="entry name" value="D-Amino Acid Oxidase, subunit A, domain 2"/>
    <property type="match status" value="1"/>
</dbReference>
<dbReference type="InterPro" id="IPR006076">
    <property type="entry name" value="FAD-dep_OxRdtase"/>
</dbReference>
<evidence type="ECO:0000256" key="1">
    <source>
        <dbReference type="ARBA" id="ARBA00001974"/>
    </source>
</evidence>
<gene>
    <name evidence="9" type="ORF">APUU_50261A</name>
</gene>
<dbReference type="Pfam" id="PF01266">
    <property type="entry name" value="DAO"/>
    <property type="match status" value="1"/>
</dbReference>
<dbReference type="OrthoDB" id="2015447at2759"/>